<feature type="transmembrane region" description="Helical" evidence="20">
    <location>
        <begin position="618"/>
        <end position="634"/>
    </location>
</feature>
<evidence type="ECO:0000313" key="22">
    <source>
        <dbReference type="EMBL" id="CAB5061362.1"/>
    </source>
</evidence>
<dbReference type="InterPro" id="IPR004364">
    <property type="entry name" value="Aa-tRNA-synt_II"/>
</dbReference>
<dbReference type="GO" id="GO:0005886">
    <property type="term" value="C:plasma membrane"/>
    <property type="evidence" value="ECO:0007669"/>
    <property type="project" value="UniProtKB-SubCell"/>
</dbReference>
<sequence>MGELQHARTSWRAARLAELEGMRCAGVDPYPGRFDATTSISQLRAQFVDLPASAETEERVSCTGRVVLLRDHGGIWFVTLESGGAKLQLMCDSRPRVEPPRRGDLIGVTGLIVASRTGELSVRVQEFELLSASLVAPGDKRGRPRSVEHRSRYREADLMENLQSRKVFTMRSEAISGIRVALEARGFLEVETPVFAADAGGATARPFVTRHNALGQDLMMRIAPELFLKRLVIGGMDRVFELGRVFRNEGMSAKHNPEFTMLEVYQAYADYIDMMELVQHVVVEAALASLGSTTVRIPSGQQVDLALPWRRASMSDLVFEHTGERIEARMELGQSRAALGRLGLGFDEVWGSGRCLVAVFEDRVEANLISPTIVTGHPVETSPLARHCRTDPSLTERFEVIVGGMELANAYSELNDPVEQRERFMSERSRAQAAGEETLLSSSLDQRYVEALERGLPPTGGLGIGIDRLVMLLTNSSSIRDVILFPTMRSPHAETPAANGRSDLVPTAPLPTATAPGAQVAAVRLSGLVRVVAMLTSLVGVLTMLSAVPAISARTLLLDELISPLPLVLDTAVLSVGFGSCMVLLSGQLLRGKRRAWNLALVLFVLSAGFSIARGGEAVALTTSLSMIVILLLTRSEFTGLADPPSLVRVARMIPRFLLLVYVYGLIALWAQQGTLSPSINLSDSFWAVTVGLVGGEQPYEYSGRFARLFPVSLEVLGALGLLLLLWLLLRPAVRGRVGEGRERAAAMVEQFGWDTLAPFACRDDKSYFFSSDGLAMVAYGYLGGFALVSGDPIGEDASIPLVVDEFILHCQHHGWQPAFLAAREVDVPLYAERGFRSFYLGDEAILDCRTFSLEAEGMAPVRQAVRRAEKAHRFELMAEESASPALVSALNQISLLWRKGEDERGYTMSMSSDVSAVGSNRLLAVAWQINQDGSEEPAGFLRLVPTSAVTDRFAPGQTLDLMRRRPDAANGLTEYLIAHTVQDLRELGVVRLSLNFAAFGRLLDNDVQLTRGNRFLRKLVDLLNPYYQIRALRDFNEKFQPTWLPRVLIYADPADLPKVGLRYAWLEGIVSVPIIGRLLSGPTEVVEGEAT</sequence>
<dbReference type="InterPro" id="IPR002313">
    <property type="entry name" value="Lys-tRNA-ligase_II"/>
</dbReference>
<dbReference type="InterPro" id="IPR004365">
    <property type="entry name" value="NA-bd_OB_tRNA"/>
</dbReference>
<dbReference type="GO" id="GO:0050071">
    <property type="term" value="F:phosphatidylglycerol lysyltransferase activity"/>
    <property type="evidence" value="ECO:0007669"/>
    <property type="project" value="UniProtKB-EC"/>
</dbReference>
<dbReference type="EC" id="6.1.1.6" evidence="5"/>
<comment type="catalytic activity">
    <reaction evidence="18">
        <text>L-lysyl-tRNA(Lys) + a 1,2-diacyl-sn-glycero-3-phospho-(1'-sn-glycerol) = a 1,2-diacyl-sn-glycero-3-phospho-1'-(3'-O-L-lysyl)-sn-glycerol + tRNA(Lys)</text>
        <dbReference type="Rhea" id="RHEA:10668"/>
        <dbReference type="Rhea" id="RHEA-COMP:9696"/>
        <dbReference type="Rhea" id="RHEA-COMP:9697"/>
        <dbReference type="ChEBI" id="CHEBI:64716"/>
        <dbReference type="ChEBI" id="CHEBI:75792"/>
        <dbReference type="ChEBI" id="CHEBI:78442"/>
        <dbReference type="ChEBI" id="CHEBI:78529"/>
        <dbReference type="EC" id="2.3.2.3"/>
    </reaction>
</comment>
<dbReference type="Pfam" id="PF09924">
    <property type="entry name" value="LPG_synthase_C"/>
    <property type="match status" value="1"/>
</dbReference>
<evidence type="ECO:0000256" key="9">
    <source>
        <dbReference type="ARBA" id="ARBA00022679"/>
    </source>
</evidence>
<feature type="transmembrane region" description="Helical" evidence="20">
    <location>
        <begin position="709"/>
        <end position="730"/>
    </location>
</feature>
<dbReference type="GO" id="GO:0046872">
    <property type="term" value="F:metal ion binding"/>
    <property type="evidence" value="ECO:0007669"/>
    <property type="project" value="UniProtKB-KW"/>
</dbReference>
<dbReference type="SUPFAM" id="SSF50249">
    <property type="entry name" value="Nucleic acid-binding proteins"/>
    <property type="match status" value="1"/>
</dbReference>
<evidence type="ECO:0000256" key="14">
    <source>
        <dbReference type="ARBA" id="ARBA00023146"/>
    </source>
</evidence>
<dbReference type="Pfam" id="PF01336">
    <property type="entry name" value="tRNA_anti-codon"/>
    <property type="match status" value="1"/>
</dbReference>
<keyword evidence="10" id="KW-0479">Metal-binding</keyword>
<organism evidence="22">
    <name type="scientific">freshwater metagenome</name>
    <dbReference type="NCBI Taxonomy" id="449393"/>
    <lineage>
        <taxon>unclassified sequences</taxon>
        <taxon>metagenomes</taxon>
        <taxon>ecological metagenomes</taxon>
    </lineage>
</organism>
<dbReference type="PRINTS" id="PR00982">
    <property type="entry name" value="TRNASYNTHLYS"/>
</dbReference>
<feature type="transmembrane region" description="Helical" evidence="20">
    <location>
        <begin position="531"/>
        <end position="553"/>
    </location>
</feature>
<feature type="transmembrane region" description="Helical" evidence="20">
    <location>
        <begin position="596"/>
        <end position="612"/>
    </location>
</feature>
<feature type="transmembrane region" description="Helical" evidence="20">
    <location>
        <begin position="565"/>
        <end position="584"/>
    </location>
</feature>
<dbReference type="InterPro" id="IPR045864">
    <property type="entry name" value="aa-tRNA-synth_II/BPL/LPL"/>
</dbReference>
<comment type="catalytic activity">
    <reaction evidence="19">
        <text>tRNA(Lys) + L-lysine + ATP = L-lysyl-tRNA(Lys) + AMP + diphosphate</text>
        <dbReference type="Rhea" id="RHEA:20792"/>
        <dbReference type="Rhea" id="RHEA-COMP:9696"/>
        <dbReference type="Rhea" id="RHEA-COMP:9697"/>
        <dbReference type="ChEBI" id="CHEBI:30616"/>
        <dbReference type="ChEBI" id="CHEBI:32551"/>
        <dbReference type="ChEBI" id="CHEBI:33019"/>
        <dbReference type="ChEBI" id="CHEBI:78442"/>
        <dbReference type="ChEBI" id="CHEBI:78529"/>
        <dbReference type="ChEBI" id="CHEBI:456215"/>
        <dbReference type="EC" id="6.1.1.6"/>
    </reaction>
</comment>
<keyword evidence="11" id="KW-0547">Nucleotide-binding</keyword>
<evidence type="ECO:0000256" key="15">
    <source>
        <dbReference type="ARBA" id="ARBA00023251"/>
    </source>
</evidence>
<dbReference type="InterPro" id="IPR024320">
    <property type="entry name" value="LPG_synthase_C"/>
</dbReference>
<dbReference type="InterPro" id="IPR012340">
    <property type="entry name" value="NA-bd_OB-fold"/>
</dbReference>
<evidence type="ECO:0000256" key="18">
    <source>
        <dbReference type="ARBA" id="ARBA00047540"/>
    </source>
</evidence>
<evidence type="ECO:0000256" key="16">
    <source>
        <dbReference type="ARBA" id="ARBA00023268"/>
    </source>
</evidence>
<keyword evidence="20" id="KW-0812">Transmembrane</keyword>
<name>A0A6J7U7I4_9ZZZZ</name>
<evidence type="ECO:0000256" key="6">
    <source>
        <dbReference type="ARBA" id="ARBA00015213"/>
    </source>
</evidence>
<accession>A0A6J7U7I4</accession>
<evidence type="ECO:0000256" key="17">
    <source>
        <dbReference type="ARBA" id="ARBA00024681"/>
    </source>
</evidence>
<dbReference type="EMBL" id="CAFBQW010000013">
    <property type="protein sequence ID" value="CAB5061362.1"/>
    <property type="molecule type" value="Genomic_DNA"/>
</dbReference>
<dbReference type="PANTHER" id="PTHR42918">
    <property type="entry name" value="LYSYL-TRNA SYNTHETASE"/>
    <property type="match status" value="1"/>
</dbReference>
<keyword evidence="16" id="KW-0511">Multifunctional enzyme</keyword>
<keyword evidence="13" id="KW-0443">Lipid metabolism</keyword>
<evidence type="ECO:0000256" key="10">
    <source>
        <dbReference type="ARBA" id="ARBA00022723"/>
    </source>
</evidence>
<evidence type="ECO:0000256" key="20">
    <source>
        <dbReference type="SAM" id="Phobius"/>
    </source>
</evidence>
<dbReference type="GO" id="GO:0006629">
    <property type="term" value="P:lipid metabolic process"/>
    <property type="evidence" value="ECO:0007669"/>
    <property type="project" value="UniProtKB-KW"/>
</dbReference>
<feature type="domain" description="Aminoacyl-transfer RNA synthetases class-II family profile" evidence="21">
    <location>
        <begin position="168"/>
        <end position="486"/>
    </location>
</feature>
<comment type="similarity">
    <text evidence="2">In the N-terminal section; belongs to the LPG synthetase family.</text>
</comment>
<evidence type="ECO:0000256" key="13">
    <source>
        <dbReference type="ARBA" id="ARBA00023098"/>
    </source>
</evidence>
<feature type="transmembrane region" description="Helical" evidence="20">
    <location>
        <begin position="654"/>
        <end position="672"/>
    </location>
</feature>
<dbReference type="InterPro" id="IPR006195">
    <property type="entry name" value="aa-tRNA-synth_II"/>
</dbReference>
<keyword evidence="7" id="KW-1003">Cell membrane</keyword>
<dbReference type="InterPro" id="IPR018149">
    <property type="entry name" value="Lys-tRNA-synth_II_C"/>
</dbReference>
<evidence type="ECO:0000256" key="11">
    <source>
        <dbReference type="ARBA" id="ARBA00022741"/>
    </source>
</evidence>
<evidence type="ECO:0000256" key="2">
    <source>
        <dbReference type="ARBA" id="ARBA00005270"/>
    </source>
</evidence>
<keyword evidence="15" id="KW-0046">Antibiotic resistance</keyword>
<dbReference type="Gene3D" id="2.40.50.140">
    <property type="entry name" value="Nucleic acid-binding proteins"/>
    <property type="match status" value="1"/>
</dbReference>
<evidence type="ECO:0000256" key="3">
    <source>
        <dbReference type="ARBA" id="ARBA00009968"/>
    </source>
</evidence>
<dbReference type="AlphaFoldDB" id="A0A6J7U7I4"/>
<keyword evidence="8" id="KW-0436">Ligase</keyword>
<evidence type="ECO:0000256" key="7">
    <source>
        <dbReference type="ARBA" id="ARBA00022475"/>
    </source>
</evidence>
<dbReference type="Gene3D" id="3.30.930.10">
    <property type="entry name" value="Bira Bifunctional Protein, Domain 2"/>
    <property type="match status" value="1"/>
</dbReference>
<dbReference type="PROSITE" id="PS50862">
    <property type="entry name" value="AA_TRNA_LIGASE_II"/>
    <property type="match status" value="1"/>
</dbReference>
<comment type="similarity">
    <text evidence="3">In the C-terminal section; belongs to the class-II aminoacyl-tRNA synthetase family.</text>
</comment>
<dbReference type="NCBIfam" id="NF001756">
    <property type="entry name" value="PRK00484.1"/>
    <property type="match status" value="1"/>
</dbReference>
<comment type="function">
    <text evidence="17">Catalyzes the production of L-lysyl-tRNA(Lys)transfer and the transfer of a lysyl group from L-lysyl-tRNA(Lys) to membrane-bound phosphatidylglycerol (PG), which produces lysylphosphatidylglycerol (LPG), one of the components of the bacterial membrane with a positive net charge. LPG synthesis contributes to the resistance to cationic antimicrobial peptides (CAMPs) and likely protects M.tuberculosis against the CAMPs produced by competiting microorganisms (bacteriocins). In fact, the modification of anionic phosphatidylglycerol with positively charged L-lysine results in repulsion of the peptides.</text>
</comment>
<dbReference type="GO" id="GO:0004824">
    <property type="term" value="F:lysine-tRNA ligase activity"/>
    <property type="evidence" value="ECO:0007669"/>
    <property type="project" value="UniProtKB-EC"/>
</dbReference>
<evidence type="ECO:0000259" key="21">
    <source>
        <dbReference type="PROSITE" id="PS50862"/>
    </source>
</evidence>
<dbReference type="GO" id="GO:0046677">
    <property type="term" value="P:response to antibiotic"/>
    <property type="evidence" value="ECO:0007669"/>
    <property type="project" value="UniProtKB-KW"/>
</dbReference>
<evidence type="ECO:0000256" key="5">
    <source>
        <dbReference type="ARBA" id="ARBA00013166"/>
    </source>
</evidence>
<keyword evidence="20" id="KW-0472">Membrane</keyword>
<protein>
    <recommendedName>
        <fullName evidence="6">Lysylphosphatidylglycerol biosynthesis bifunctional protein LysX</fullName>
        <ecNumber evidence="4">2.3.2.3</ecNumber>
        <ecNumber evidence="5">6.1.1.6</ecNumber>
    </recommendedName>
</protein>
<dbReference type="HAMAP" id="MF_00252">
    <property type="entry name" value="Lys_tRNA_synth_class2"/>
    <property type="match status" value="1"/>
</dbReference>
<evidence type="ECO:0000256" key="4">
    <source>
        <dbReference type="ARBA" id="ARBA00012014"/>
    </source>
</evidence>
<evidence type="ECO:0000256" key="8">
    <source>
        <dbReference type="ARBA" id="ARBA00022598"/>
    </source>
</evidence>
<proteinExistence type="inferred from homology"/>
<dbReference type="GO" id="GO:0005829">
    <property type="term" value="C:cytosol"/>
    <property type="evidence" value="ECO:0007669"/>
    <property type="project" value="TreeGrafter"/>
</dbReference>
<evidence type="ECO:0000256" key="1">
    <source>
        <dbReference type="ARBA" id="ARBA00004651"/>
    </source>
</evidence>
<dbReference type="Pfam" id="PF00152">
    <property type="entry name" value="tRNA-synt_2"/>
    <property type="match status" value="1"/>
</dbReference>
<dbReference type="GO" id="GO:0006430">
    <property type="term" value="P:lysyl-tRNA aminoacylation"/>
    <property type="evidence" value="ECO:0007669"/>
    <property type="project" value="InterPro"/>
</dbReference>
<dbReference type="CDD" id="cd00775">
    <property type="entry name" value="LysRS_core"/>
    <property type="match status" value="1"/>
</dbReference>
<keyword evidence="20" id="KW-1133">Transmembrane helix</keyword>
<dbReference type="GO" id="GO:0000049">
    <property type="term" value="F:tRNA binding"/>
    <property type="evidence" value="ECO:0007669"/>
    <property type="project" value="TreeGrafter"/>
</dbReference>
<dbReference type="PANTHER" id="PTHR42918:SF15">
    <property type="entry name" value="LYSINE--TRNA LIGASE, CHLOROPLASTIC_MITOCHONDRIAL"/>
    <property type="match status" value="1"/>
</dbReference>
<dbReference type="EC" id="2.3.2.3" evidence="4"/>
<keyword evidence="14" id="KW-0030">Aminoacyl-tRNA synthetase</keyword>
<keyword evidence="12" id="KW-0067">ATP-binding</keyword>
<evidence type="ECO:0000256" key="12">
    <source>
        <dbReference type="ARBA" id="ARBA00022840"/>
    </source>
</evidence>
<evidence type="ECO:0000256" key="19">
    <source>
        <dbReference type="ARBA" id="ARBA00048573"/>
    </source>
</evidence>
<reference evidence="22" key="1">
    <citation type="submission" date="2020-05" db="EMBL/GenBank/DDBJ databases">
        <authorList>
            <person name="Chiriac C."/>
            <person name="Salcher M."/>
            <person name="Ghai R."/>
            <person name="Kavagutti S V."/>
        </authorList>
    </citation>
    <scope>NUCLEOTIDE SEQUENCE</scope>
</reference>
<dbReference type="GO" id="GO:0005524">
    <property type="term" value="F:ATP binding"/>
    <property type="evidence" value="ECO:0007669"/>
    <property type="project" value="UniProtKB-KW"/>
</dbReference>
<comment type="subcellular location">
    <subcellularLocation>
        <location evidence="1">Cell membrane</location>
        <topology evidence="1">Multi-pass membrane protein</topology>
    </subcellularLocation>
</comment>
<dbReference type="SUPFAM" id="SSF55681">
    <property type="entry name" value="Class II aaRS and biotin synthetases"/>
    <property type="match status" value="1"/>
</dbReference>
<keyword evidence="9" id="KW-0808">Transferase</keyword>
<dbReference type="NCBIfam" id="TIGR00499">
    <property type="entry name" value="lysS_bact"/>
    <property type="match status" value="1"/>
</dbReference>
<gene>
    <name evidence="22" type="ORF">UFOPK4354_00225</name>
</gene>